<reference evidence="2 5" key="3">
    <citation type="submission" date="2018-03" db="EMBL/GenBank/DDBJ databases">
        <title>Genomic Encyclopedia of Archaeal and Bacterial Type Strains, Phase II (KMG-II): from individual species to whole genera.</title>
        <authorList>
            <person name="Goeker M."/>
        </authorList>
    </citation>
    <scope>NUCLEOTIDE SEQUENCE [LARGE SCALE GENOMIC DNA]</scope>
    <source>
        <strain evidence="2 5">DSM 17797</strain>
    </source>
</reference>
<dbReference type="OrthoDB" id="649238at2"/>
<dbReference type="RefSeq" id="WP_072942405.1">
    <property type="nucleotide sequence ID" value="NZ_FQWO01000004.1"/>
</dbReference>
<keyword evidence="5" id="KW-1185">Reference proteome</keyword>
<evidence type="ECO:0000313" key="3">
    <source>
        <dbReference type="EMBL" id="SHG80383.1"/>
    </source>
</evidence>
<dbReference type="AlphaFoldDB" id="A0A1M5MUA9"/>
<organism evidence="3 4">
    <name type="scientific">Flavobacterium granuli</name>
    <dbReference type="NCBI Taxonomy" id="280093"/>
    <lineage>
        <taxon>Bacteria</taxon>
        <taxon>Pseudomonadati</taxon>
        <taxon>Bacteroidota</taxon>
        <taxon>Flavobacteriia</taxon>
        <taxon>Flavobacteriales</taxon>
        <taxon>Flavobacteriaceae</taxon>
        <taxon>Flavobacterium</taxon>
    </lineage>
</organism>
<evidence type="ECO:0000313" key="4">
    <source>
        <dbReference type="Proteomes" id="UP000184384"/>
    </source>
</evidence>
<sequence>MRYLSIVLLALISFEMNAQELFVVTEPASNVPAGSIGVRVGQSLMKKEIGSGSVYNLSPEVTWGINKNLMVRGSVFSTNATNGLKAEGAGVYAKYRFFSVDDLQSHFRMAAFGRYSWNNLPIRQEAIDLTAGNSGYEAGLVATQLIKKVAISSSVSYGKATANKPDYEFPEFLASNVLNYTFSVGRLMHPKKYTSFKQTNINTMLEFVGQTLTDNGKSYLDVVPSVQFIINSQARIDVAYKKELYSSMLRSAPDGFYLKLEYTFFNVTK</sequence>
<evidence type="ECO:0008006" key="6">
    <source>
        <dbReference type="Google" id="ProtNLM"/>
    </source>
</evidence>
<evidence type="ECO:0000313" key="2">
    <source>
        <dbReference type="EMBL" id="PRZ25067.1"/>
    </source>
</evidence>
<gene>
    <name evidence="2" type="ORF">BC624_103143</name>
    <name evidence="3" type="ORF">SAMN05443373_104143</name>
</gene>
<dbReference type="EMBL" id="FQWO01000004">
    <property type="protein sequence ID" value="SHG80383.1"/>
    <property type="molecule type" value="Genomic_DNA"/>
</dbReference>
<protein>
    <recommendedName>
        <fullName evidence="6">MetA-pathway of phenol degradation</fullName>
    </recommendedName>
</protein>
<name>A0A1M5MUA9_9FLAO</name>
<dbReference type="Proteomes" id="UP000184384">
    <property type="component" value="Unassembled WGS sequence"/>
</dbReference>
<reference evidence="4" key="1">
    <citation type="submission" date="2016-11" db="EMBL/GenBank/DDBJ databases">
        <authorList>
            <person name="Varghese N."/>
            <person name="Submissions S."/>
        </authorList>
    </citation>
    <scope>NUCLEOTIDE SEQUENCE [LARGE SCALE GENOMIC DNA]</scope>
    <source>
        <strain evidence="4">DSM 19729</strain>
    </source>
</reference>
<feature type="signal peptide" evidence="1">
    <location>
        <begin position="1"/>
        <end position="18"/>
    </location>
</feature>
<evidence type="ECO:0000256" key="1">
    <source>
        <dbReference type="SAM" id="SignalP"/>
    </source>
</evidence>
<feature type="chain" id="PRO_5012002455" description="MetA-pathway of phenol degradation" evidence="1">
    <location>
        <begin position="19"/>
        <end position="269"/>
    </location>
</feature>
<keyword evidence="1" id="KW-0732">Signal</keyword>
<dbReference type="EMBL" id="PVUB01000003">
    <property type="protein sequence ID" value="PRZ25067.1"/>
    <property type="molecule type" value="Genomic_DNA"/>
</dbReference>
<evidence type="ECO:0000313" key="5">
    <source>
        <dbReference type="Proteomes" id="UP000237771"/>
    </source>
</evidence>
<proteinExistence type="predicted"/>
<dbReference type="STRING" id="280093.SAMN05443373_104143"/>
<dbReference type="Proteomes" id="UP000237771">
    <property type="component" value="Unassembled WGS sequence"/>
</dbReference>
<reference evidence="3" key="2">
    <citation type="submission" date="2016-11" db="EMBL/GenBank/DDBJ databases">
        <authorList>
            <person name="Jaros S."/>
            <person name="Januszkiewicz K."/>
            <person name="Wedrychowicz H."/>
        </authorList>
    </citation>
    <scope>NUCLEOTIDE SEQUENCE [LARGE SCALE GENOMIC DNA]</scope>
    <source>
        <strain evidence="3">DSM 19729</strain>
    </source>
</reference>
<accession>A0A1M5MUA9</accession>